<dbReference type="Proteomes" id="UP001151760">
    <property type="component" value="Unassembled WGS sequence"/>
</dbReference>
<sequence>MWRYHMDHECFNLQNDEFEEELKAQRIKDQEFLDTFKELCDSVIKKQREERERIAKEKEAEELEAERKKKECLKIENSLSKASTRSRRSRIDPSLKGFKVFCKTISLGEMQRIPEESVSSLKMGDEHLNTQKDSRESSVKYPIPTPRELDVIPDEYYDEDYQKRFDELVKDFLSPTSIYDNISIGYLGTIGIKEIDTPITPDIPLREETPRYFYDGSMDNGEDIIPLMRISKETGLPEKIIDKSLKVHFDTSRDSFEFSVRDSFSIPKESNDLSNGVIEDFQNEFNNEKNSNSKTIADLPIKGFSLMVDEQNQHYGNSNGNLKFSRGFENVLFEQNEEFSSYDESSSKVENKFDTFKCFSNPLFELDEEIITLEKDVFQNEVISNQEKINDTCETEGDLKFFDDLLNENPLPPDVSNVENDFQDNKEEIDISCDMIPPGIDTDDDSEGDVPPFEEPLDDVLFPLLEVDILPIEVEPVEVMFNDSHTYGENISQVEREFLSMVDELLNLSNDDETFDPGGGENDVLLNNGENNDLNVFTIRTFLPFVTYPEVLPASYSTGSEDKVFKPGIFDDELERKSSLTLDTFKKI</sequence>
<dbReference type="EMBL" id="BQNB010011155">
    <property type="protein sequence ID" value="GJS86902.1"/>
    <property type="molecule type" value="Genomic_DNA"/>
</dbReference>
<keyword evidence="1" id="KW-0175">Coiled coil</keyword>
<evidence type="ECO:0000313" key="3">
    <source>
        <dbReference type="Proteomes" id="UP001151760"/>
    </source>
</evidence>
<reference evidence="2" key="1">
    <citation type="journal article" date="2022" name="Int. J. Mol. Sci.">
        <title>Draft Genome of Tanacetum Coccineum: Genomic Comparison of Closely Related Tanacetum-Family Plants.</title>
        <authorList>
            <person name="Yamashiro T."/>
            <person name="Shiraishi A."/>
            <person name="Nakayama K."/>
            <person name="Satake H."/>
        </authorList>
    </citation>
    <scope>NUCLEOTIDE SEQUENCE</scope>
</reference>
<gene>
    <name evidence="2" type="ORF">Tco_0769538</name>
</gene>
<comment type="caution">
    <text evidence="2">The sequence shown here is derived from an EMBL/GenBank/DDBJ whole genome shotgun (WGS) entry which is preliminary data.</text>
</comment>
<name>A0ABQ4ZCK9_9ASTR</name>
<protein>
    <submittedName>
        <fullName evidence="2">Uncharacterized protein</fullName>
    </submittedName>
</protein>
<keyword evidence="3" id="KW-1185">Reference proteome</keyword>
<organism evidence="2 3">
    <name type="scientific">Tanacetum coccineum</name>
    <dbReference type="NCBI Taxonomy" id="301880"/>
    <lineage>
        <taxon>Eukaryota</taxon>
        <taxon>Viridiplantae</taxon>
        <taxon>Streptophyta</taxon>
        <taxon>Embryophyta</taxon>
        <taxon>Tracheophyta</taxon>
        <taxon>Spermatophyta</taxon>
        <taxon>Magnoliopsida</taxon>
        <taxon>eudicotyledons</taxon>
        <taxon>Gunneridae</taxon>
        <taxon>Pentapetalae</taxon>
        <taxon>asterids</taxon>
        <taxon>campanulids</taxon>
        <taxon>Asterales</taxon>
        <taxon>Asteraceae</taxon>
        <taxon>Asteroideae</taxon>
        <taxon>Anthemideae</taxon>
        <taxon>Anthemidinae</taxon>
        <taxon>Tanacetum</taxon>
    </lineage>
</organism>
<accession>A0ABQ4ZCK9</accession>
<proteinExistence type="predicted"/>
<evidence type="ECO:0000256" key="1">
    <source>
        <dbReference type="SAM" id="Coils"/>
    </source>
</evidence>
<evidence type="ECO:0000313" key="2">
    <source>
        <dbReference type="EMBL" id="GJS86902.1"/>
    </source>
</evidence>
<reference evidence="2" key="2">
    <citation type="submission" date="2022-01" db="EMBL/GenBank/DDBJ databases">
        <authorList>
            <person name="Yamashiro T."/>
            <person name="Shiraishi A."/>
            <person name="Satake H."/>
            <person name="Nakayama K."/>
        </authorList>
    </citation>
    <scope>NUCLEOTIDE SEQUENCE</scope>
</reference>
<feature type="coiled-coil region" evidence="1">
    <location>
        <begin position="44"/>
        <end position="78"/>
    </location>
</feature>